<keyword evidence="2" id="KW-1185">Reference proteome</keyword>
<protein>
    <recommendedName>
        <fullName evidence="3">DUF3558 domain-containing protein</fullName>
    </recommendedName>
</protein>
<dbReference type="Proteomes" id="UP001628091">
    <property type="component" value="Unassembled WGS sequence"/>
</dbReference>
<reference evidence="1 2" key="1">
    <citation type="submission" date="2024-10" db="EMBL/GenBank/DDBJ databases">
        <title>Isolation, draft genome sequencing and identification of Phyllobacterium sp. NSA23, isolated from leaf soil.</title>
        <authorList>
            <person name="Akita H."/>
        </authorList>
    </citation>
    <scope>NUCLEOTIDE SEQUENCE [LARGE SCALE GENOMIC DNA]</scope>
    <source>
        <strain evidence="1 2">NSA23</strain>
    </source>
</reference>
<proteinExistence type="predicted"/>
<organism evidence="1 2">
    <name type="scientific">Phyllobacterium phragmitis</name>
    <dbReference type="NCBI Taxonomy" id="2670329"/>
    <lineage>
        <taxon>Bacteria</taxon>
        <taxon>Pseudomonadati</taxon>
        <taxon>Pseudomonadota</taxon>
        <taxon>Alphaproteobacteria</taxon>
        <taxon>Hyphomicrobiales</taxon>
        <taxon>Phyllobacteriaceae</taxon>
        <taxon>Phyllobacterium</taxon>
    </lineage>
</organism>
<accession>A0ABQ0H6C1</accession>
<comment type="caution">
    <text evidence="1">The sequence shown here is derived from an EMBL/GenBank/DDBJ whole genome shotgun (WGS) entry which is preliminary data.</text>
</comment>
<evidence type="ECO:0008006" key="3">
    <source>
        <dbReference type="Google" id="ProtNLM"/>
    </source>
</evidence>
<name>A0ABQ0H6C1_9HYPH</name>
<evidence type="ECO:0000313" key="1">
    <source>
        <dbReference type="EMBL" id="GAB1584473.1"/>
    </source>
</evidence>
<gene>
    <name evidence="1" type="ORF">PPNSA23_44160</name>
</gene>
<dbReference type="EMBL" id="BAAFZP010000002">
    <property type="protein sequence ID" value="GAB1584473.1"/>
    <property type="molecule type" value="Genomic_DNA"/>
</dbReference>
<sequence length="227" mass="23833">MKKKAKRGIVGDLDDNMRKLRESSHARTGTAEGRYGGTMLQRHGSGMFVGGSHSSPISAGIVMEHHLGQVLKLVIASAGALLATSCAIPTDTSTTIGEDETVHEARRALVGLTETQMRMCAGFPTAVADAGMAGKIWTYQDPSISRGSLNVSVPTIGIGSVPGVGGGVNVTPGGSCSTQIRMVDGRVAEIGFSGDNNTPTSLNALCASMIDECVVYARQMRRNERRR</sequence>
<evidence type="ECO:0000313" key="2">
    <source>
        <dbReference type="Proteomes" id="UP001628091"/>
    </source>
</evidence>